<evidence type="ECO:0000313" key="3">
    <source>
        <dbReference type="EMBL" id="SMX51189.1"/>
    </source>
</evidence>
<dbReference type="AlphaFoldDB" id="A0A238L870"/>
<sequence>MFAKTDPALPGADMQPLFVHEPYYAETQEPVTPNAFTFLAAGVHPTSRGQITLNSADPEDEMNIDPNLLAEQYDVGTLVASIKQMHDIASQSALNHIRDREIYRGPQVQSDEDLASYVRSAVLSYHHQNDTCKMGVDASVFPFVMGGNTNAPAIMVAEKAAAAQKHCNQLGGIFGDRKLVNFGKVLHKIDYKLLISATNSVIAPPNPTQLFLSVARLG</sequence>
<dbReference type="EMBL" id="FXYE01000005">
    <property type="protein sequence ID" value="SMX51189.1"/>
    <property type="molecule type" value="Genomic_DNA"/>
</dbReference>
<dbReference type="OrthoDB" id="9785276at2"/>
<organism evidence="3 4">
    <name type="scientific">Actibacterium lipolyticum</name>
    <dbReference type="NCBI Taxonomy" id="1524263"/>
    <lineage>
        <taxon>Bacteria</taxon>
        <taxon>Pseudomonadati</taxon>
        <taxon>Pseudomonadota</taxon>
        <taxon>Alphaproteobacteria</taxon>
        <taxon>Rhodobacterales</taxon>
        <taxon>Roseobacteraceae</taxon>
        <taxon>Actibacterium</taxon>
    </lineage>
</organism>
<dbReference type="Gene3D" id="3.50.50.60">
    <property type="entry name" value="FAD/NAD(P)-binding domain"/>
    <property type="match status" value="1"/>
</dbReference>
<proteinExistence type="inferred from homology"/>
<dbReference type="PANTHER" id="PTHR11552">
    <property type="entry name" value="GLUCOSE-METHANOL-CHOLINE GMC OXIDOREDUCTASE"/>
    <property type="match status" value="1"/>
</dbReference>
<dbReference type="InterPro" id="IPR012132">
    <property type="entry name" value="GMC_OxRdtase"/>
</dbReference>
<dbReference type="Gene3D" id="3.30.560.10">
    <property type="entry name" value="Glucose Oxidase, domain 3"/>
    <property type="match status" value="1"/>
</dbReference>
<comment type="similarity">
    <text evidence="1">Belongs to the GMC oxidoreductase family.</text>
</comment>
<dbReference type="InterPro" id="IPR036188">
    <property type="entry name" value="FAD/NAD-bd_sf"/>
</dbReference>
<evidence type="ECO:0000313" key="4">
    <source>
        <dbReference type="Proteomes" id="UP000202922"/>
    </source>
</evidence>
<accession>A0A238L870</accession>
<dbReference type="EC" id="1.1.99.-" evidence="3"/>
<dbReference type="Proteomes" id="UP000202922">
    <property type="component" value="Unassembled WGS sequence"/>
</dbReference>
<keyword evidence="4" id="KW-1185">Reference proteome</keyword>
<reference evidence="4" key="1">
    <citation type="submission" date="2017-05" db="EMBL/GenBank/DDBJ databases">
        <authorList>
            <person name="Rodrigo-Torres L."/>
            <person name="Arahal R. D."/>
            <person name="Lucena T."/>
        </authorList>
    </citation>
    <scope>NUCLEOTIDE SEQUENCE [LARGE SCALE GENOMIC DNA]</scope>
    <source>
        <strain evidence="4">CECT 8621</strain>
    </source>
</reference>
<name>A0A238L870_9RHOB</name>
<evidence type="ECO:0000256" key="1">
    <source>
        <dbReference type="ARBA" id="ARBA00010790"/>
    </source>
</evidence>
<feature type="domain" description="Glucose-methanol-choline oxidoreductase C-terminal" evidence="2">
    <location>
        <begin position="45"/>
        <end position="135"/>
    </location>
</feature>
<protein>
    <submittedName>
        <fullName evidence="3">Alcohol dehydrogenase [acceptor]</fullName>
        <ecNumber evidence="3">1.1.99.-</ecNumber>
    </submittedName>
</protein>
<gene>
    <name evidence="3" type="primary">alkJ_2</name>
    <name evidence="3" type="ORF">COL8621_03719</name>
</gene>
<dbReference type="GO" id="GO:0016614">
    <property type="term" value="F:oxidoreductase activity, acting on CH-OH group of donors"/>
    <property type="evidence" value="ECO:0007669"/>
    <property type="project" value="InterPro"/>
</dbReference>
<dbReference type="InterPro" id="IPR007867">
    <property type="entry name" value="GMC_OxRtase_C"/>
</dbReference>
<dbReference type="RefSeq" id="WP_093968886.1">
    <property type="nucleotide sequence ID" value="NZ_FXYE01000005.1"/>
</dbReference>
<keyword evidence="3" id="KW-0560">Oxidoreductase</keyword>
<dbReference type="GO" id="GO:0050660">
    <property type="term" value="F:flavin adenine dinucleotide binding"/>
    <property type="evidence" value="ECO:0007669"/>
    <property type="project" value="InterPro"/>
</dbReference>
<dbReference type="PANTHER" id="PTHR11552:SF147">
    <property type="entry name" value="CHOLINE DEHYDROGENASE, MITOCHONDRIAL"/>
    <property type="match status" value="1"/>
</dbReference>
<dbReference type="Pfam" id="PF05199">
    <property type="entry name" value="GMC_oxred_C"/>
    <property type="match status" value="1"/>
</dbReference>
<dbReference type="SUPFAM" id="SSF54373">
    <property type="entry name" value="FAD-linked reductases, C-terminal domain"/>
    <property type="match status" value="1"/>
</dbReference>
<evidence type="ECO:0000259" key="2">
    <source>
        <dbReference type="Pfam" id="PF05199"/>
    </source>
</evidence>